<dbReference type="PANTHER" id="PTHR21621:SF0">
    <property type="entry name" value="BETA-CITRYLGLUTAMATE SYNTHASE B-RELATED"/>
    <property type="match status" value="1"/>
</dbReference>
<keyword evidence="2" id="KW-1185">Reference proteome</keyword>
<gene>
    <name evidence="1" type="ORF">GTP41_16095</name>
</gene>
<dbReference type="Proteomes" id="UP000448575">
    <property type="component" value="Unassembled WGS sequence"/>
</dbReference>
<dbReference type="Gene3D" id="3.30.470.20">
    <property type="entry name" value="ATP-grasp fold, B domain"/>
    <property type="match status" value="1"/>
</dbReference>
<protein>
    <recommendedName>
        <fullName evidence="3">ATP-grasp domain-containing protein</fullName>
    </recommendedName>
</protein>
<evidence type="ECO:0000313" key="1">
    <source>
        <dbReference type="EMBL" id="MYN03617.1"/>
    </source>
</evidence>
<proteinExistence type="predicted"/>
<evidence type="ECO:0000313" key="2">
    <source>
        <dbReference type="Proteomes" id="UP000448575"/>
    </source>
</evidence>
<evidence type="ECO:0008006" key="3">
    <source>
        <dbReference type="Google" id="ProtNLM"/>
    </source>
</evidence>
<reference evidence="1 2" key="1">
    <citation type="submission" date="2019-12" db="EMBL/GenBank/DDBJ databases">
        <title>Novel species isolated from a subtropical stream in China.</title>
        <authorList>
            <person name="Lu H."/>
        </authorList>
    </citation>
    <scope>NUCLEOTIDE SEQUENCE [LARGE SCALE GENOMIC DNA]</scope>
    <source>
        <strain evidence="1 2">DS3</strain>
    </source>
</reference>
<dbReference type="GO" id="GO:0005737">
    <property type="term" value="C:cytoplasm"/>
    <property type="evidence" value="ECO:0007669"/>
    <property type="project" value="TreeGrafter"/>
</dbReference>
<dbReference type="SUPFAM" id="SSF56059">
    <property type="entry name" value="Glutathione synthetase ATP-binding domain-like"/>
    <property type="match status" value="1"/>
</dbReference>
<dbReference type="EMBL" id="WWCJ01000010">
    <property type="protein sequence ID" value="MYN03617.1"/>
    <property type="molecule type" value="Genomic_DNA"/>
</dbReference>
<dbReference type="GO" id="GO:0018169">
    <property type="term" value="F:ribosomal S6-glutamic acid ligase activity"/>
    <property type="evidence" value="ECO:0007669"/>
    <property type="project" value="TreeGrafter"/>
</dbReference>
<dbReference type="GO" id="GO:0009432">
    <property type="term" value="P:SOS response"/>
    <property type="evidence" value="ECO:0007669"/>
    <property type="project" value="TreeGrafter"/>
</dbReference>
<accession>A0A6N9HK60</accession>
<name>A0A6N9HK60_9BURK</name>
<dbReference type="RefSeq" id="WP_161026583.1">
    <property type="nucleotide sequence ID" value="NZ_WWCJ01000010.1"/>
</dbReference>
<comment type="caution">
    <text evidence="1">The sequence shown here is derived from an EMBL/GenBank/DDBJ whole genome shotgun (WGS) entry which is preliminary data.</text>
</comment>
<organism evidence="1 2">
    <name type="scientific">Pseudoduganella guangdongensis</name>
    <dbReference type="NCBI Taxonomy" id="2692179"/>
    <lineage>
        <taxon>Bacteria</taxon>
        <taxon>Pseudomonadati</taxon>
        <taxon>Pseudomonadota</taxon>
        <taxon>Betaproteobacteria</taxon>
        <taxon>Burkholderiales</taxon>
        <taxon>Oxalobacteraceae</taxon>
        <taxon>Telluria group</taxon>
        <taxon>Pseudoduganella</taxon>
    </lineage>
</organism>
<sequence>MRILIVARKNDPHVAAVEWGLQQMGAAPCIWYWEDYPRLGQASYRIGPDRPPAARLDLGDGQQQAAFDVVWLRRMGRTTPMDGAHPDDLAVIEKAAEHFVRALLPYLGHAGTRWINEFYANEACENKLRQLALARECGFAIPDTLVGNSVETVRAFFEQHQGRIIHKSFAPAQWRNPDGSRTLANTSAIAREHLQSDYAVRACPAIYQQRIEKKHELRVTVMGQAAIAALIDSQRDGPSIDWRTEGGRGLSNLHATELAPELAQQCVQYCARLGLAFGCIDLIVTPEGGVVFLEINRWGQFLFNEIADPAIPMLDAFCRFLAFGDIHAQAGQPPAISMAAWFAHNSALAA</sequence>
<dbReference type="PANTHER" id="PTHR21621">
    <property type="entry name" value="RIBOSOMAL PROTEIN S6 MODIFICATION PROTEIN"/>
    <property type="match status" value="1"/>
</dbReference>
<dbReference type="AlphaFoldDB" id="A0A6N9HK60"/>